<feature type="region of interest" description="Disordered" evidence="1">
    <location>
        <begin position="97"/>
        <end position="237"/>
    </location>
</feature>
<dbReference type="RefSeq" id="XP_002110696.1">
    <property type="nucleotide sequence ID" value="XM_002110660.1"/>
</dbReference>
<dbReference type="PhylomeDB" id="B3RQI0"/>
<dbReference type="EMBL" id="DS985243">
    <property type="protein sequence ID" value="EDV26700.1"/>
    <property type="molecule type" value="Genomic_DNA"/>
</dbReference>
<dbReference type="PANTHER" id="PTHR34759">
    <property type="entry name" value="SPERMATOGENESIS-ASSOCIATED PROTEIN 48"/>
    <property type="match status" value="1"/>
</dbReference>
<dbReference type="InParanoid" id="B3RQI0"/>
<dbReference type="Pfam" id="PF15073">
    <property type="entry name" value="SPATA48"/>
    <property type="match status" value="1"/>
</dbReference>
<feature type="region of interest" description="Disordered" evidence="1">
    <location>
        <begin position="311"/>
        <end position="332"/>
    </location>
</feature>
<accession>B3RQI0</accession>
<feature type="compositionally biased region" description="Basic and acidic residues" evidence="1">
    <location>
        <begin position="201"/>
        <end position="230"/>
    </location>
</feature>
<reference evidence="2 3" key="1">
    <citation type="journal article" date="2008" name="Nature">
        <title>The Trichoplax genome and the nature of placozoans.</title>
        <authorList>
            <person name="Srivastava M."/>
            <person name="Begovic E."/>
            <person name="Chapman J."/>
            <person name="Putnam N.H."/>
            <person name="Hellsten U."/>
            <person name="Kawashima T."/>
            <person name="Kuo A."/>
            <person name="Mitros T."/>
            <person name="Salamov A."/>
            <person name="Carpenter M.L."/>
            <person name="Signorovitch A.Y."/>
            <person name="Moreno M.A."/>
            <person name="Kamm K."/>
            <person name="Grimwood J."/>
            <person name="Schmutz J."/>
            <person name="Shapiro H."/>
            <person name="Grigoriev I.V."/>
            <person name="Buss L.W."/>
            <person name="Schierwater B."/>
            <person name="Dellaporta S.L."/>
            <person name="Rokhsar D.S."/>
        </authorList>
    </citation>
    <scope>NUCLEOTIDE SEQUENCE [LARGE SCALE GENOMIC DNA]</scope>
    <source>
        <strain evidence="2 3">Grell-BS-1999</strain>
    </source>
</reference>
<dbReference type="Proteomes" id="UP000009022">
    <property type="component" value="Unassembled WGS sequence"/>
</dbReference>
<feature type="region of interest" description="Disordered" evidence="1">
    <location>
        <begin position="30"/>
        <end position="77"/>
    </location>
</feature>
<name>B3RQI0_TRIAD</name>
<evidence type="ECO:0000256" key="1">
    <source>
        <dbReference type="SAM" id="MobiDB-lite"/>
    </source>
</evidence>
<feature type="compositionally biased region" description="Basic and acidic residues" evidence="1">
    <location>
        <begin position="180"/>
        <end position="193"/>
    </location>
</feature>
<organism evidence="2 3">
    <name type="scientific">Trichoplax adhaerens</name>
    <name type="common">Trichoplax reptans</name>
    <dbReference type="NCBI Taxonomy" id="10228"/>
    <lineage>
        <taxon>Eukaryota</taxon>
        <taxon>Metazoa</taxon>
        <taxon>Placozoa</taxon>
        <taxon>Uniplacotomia</taxon>
        <taxon>Trichoplacea</taxon>
        <taxon>Trichoplacidae</taxon>
        <taxon>Trichoplax</taxon>
    </lineage>
</organism>
<evidence type="ECO:0000313" key="2">
    <source>
        <dbReference type="EMBL" id="EDV26700.1"/>
    </source>
</evidence>
<feature type="compositionally biased region" description="Basic and acidic residues" evidence="1">
    <location>
        <begin position="154"/>
        <end position="173"/>
    </location>
</feature>
<feature type="compositionally biased region" description="Basic and acidic residues" evidence="1">
    <location>
        <begin position="115"/>
        <end position="142"/>
    </location>
</feature>
<dbReference type="AlphaFoldDB" id="B3RQI0"/>
<dbReference type="InterPro" id="IPR027867">
    <property type="entry name" value="SPATA48"/>
</dbReference>
<dbReference type="OrthoDB" id="5948468at2759"/>
<dbReference type="KEGG" id="tad:TRIADDRAFT_54997"/>
<feature type="compositionally biased region" description="Low complexity" evidence="1">
    <location>
        <begin position="374"/>
        <end position="385"/>
    </location>
</feature>
<feature type="region of interest" description="Disordered" evidence="1">
    <location>
        <begin position="358"/>
        <end position="388"/>
    </location>
</feature>
<feature type="compositionally biased region" description="Polar residues" evidence="1">
    <location>
        <begin position="312"/>
        <end position="331"/>
    </location>
</feature>
<protein>
    <submittedName>
        <fullName evidence="2">Uncharacterized protein</fullName>
    </submittedName>
</protein>
<dbReference type="HOGENOM" id="CLU_630611_0_0_1"/>
<dbReference type="CTD" id="6752458"/>
<evidence type="ECO:0000313" key="3">
    <source>
        <dbReference type="Proteomes" id="UP000009022"/>
    </source>
</evidence>
<feature type="compositionally biased region" description="Basic and acidic residues" evidence="1">
    <location>
        <begin position="60"/>
        <end position="72"/>
    </location>
</feature>
<proteinExistence type="predicted"/>
<dbReference type="GeneID" id="6752458"/>
<keyword evidence="3" id="KW-1185">Reference proteome</keyword>
<dbReference type="PANTHER" id="PTHR34759:SF1">
    <property type="entry name" value="SPERMATOGENESIS-ASSOCIATED PROTEIN 48"/>
    <property type="match status" value="1"/>
</dbReference>
<sequence>MYSISGFNTTQAYYHSLINESQKKIVAGYNKRHRLSQPAKVTTSIEKEEDKLKLPSTSKSEPKSKAPHRIDDSVFNPTNGFLSPGVSAKLNLSNVIGIDPKSRDNKTTVAFENNDTPRETVNDSKSNDTNDMESRVPDDKDITQNMEVTAVDENNEKEMVEKVLDEDGISKDETTDDEEEKKNESNDTLDSTRKITFSDMETSKDEITAPAEPVRERQKNVITKPVDDNKGNLASNRPNTQQAIKDRKLAALMAIQSEEINWKRRFTNSSKIPNSTKEVKPDLVTLRLNTPRYEFKKADWQEIGRIWERNQSRTSRNTSGNTPFCSESPRSYQIPGYSGHISGYADRDDAAVTFSPRSLVRSQPTTPHGRTTRPFPKSSSESPEFGHQAPMSSMITLTSPHNPFNRIDREPFLQSAMFVRKLHQSPPRVERLVLE</sequence>
<dbReference type="FunCoup" id="B3RQI0">
    <property type="interactions" value="1"/>
</dbReference>
<gene>
    <name evidence="2" type="ORF">TRIADDRAFT_54997</name>
</gene>
<feature type="compositionally biased region" description="Polar residues" evidence="1">
    <location>
        <begin position="360"/>
        <end position="369"/>
    </location>
</feature>